<dbReference type="GO" id="GO:0008236">
    <property type="term" value="F:serine-type peptidase activity"/>
    <property type="evidence" value="ECO:0007669"/>
    <property type="project" value="UniProtKB-KW"/>
</dbReference>
<keyword evidence="4" id="KW-0720">Serine protease</keyword>
<dbReference type="InterPro" id="IPR047272">
    <property type="entry name" value="S49_SppA_C"/>
</dbReference>
<dbReference type="NCBIfam" id="TIGR00706">
    <property type="entry name" value="SppA_dom"/>
    <property type="match status" value="1"/>
</dbReference>
<dbReference type="PANTHER" id="PTHR42987">
    <property type="entry name" value="PEPTIDASE S49"/>
    <property type="match status" value="1"/>
</dbReference>
<dbReference type="InterPro" id="IPR002142">
    <property type="entry name" value="Peptidase_S49"/>
</dbReference>
<evidence type="ECO:0000256" key="2">
    <source>
        <dbReference type="ARBA" id="ARBA00022670"/>
    </source>
</evidence>
<comment type="similarity">
    <text evidence="1">Belongs to the peptidase S49 family.</text>
</comment>
<dbReference type="Gene3D" id="6.20.330.10">
    <property type="match status" value="1"/>
</dbReference>
<dbReference type="InterPro" id="IPR004635">
    <property type="entry name" value="Pept_S49_SppA"/>
</dbReference>
<evidence type="ECO:0000256" key="4">
    <source>
        <dbReference type="ARBA" id="ARBA00022825"/>
    </source>
</evidence>
<organism evidence="6">
    <name type="scientific">marine metagenome</name>
    <dbReference type="NCBI Taxonomy" id="408172"/>
    <lineage>
        <taxon>unclassified sequences</taxon>
        <taxon>metagenomes</taxon>
        <taxon>ecological metagenomes</taxon>
    </lineage>
</organism>
<gene>
    <name evidence="6" type="ORF">METZ01_LOCUS20752</name>
</gene>
<name>A0A381PN48_9ZZZZ</name>
<reference evidence="6" key="1">
    <citation type="submission" date="2018-05" db="EMBL/GenBank/DDBJ databases">
        <authorList>
            <person name="Lanie J.A."/>
            <person name="Ng W.-L."/>
            <person name="Kazmierczak K.M."/>
            <person name="Andrzejewski T.M."/>
            <person name="Davidsen T.M."/>
            <person name="Wayne K.J."/>
            <person name="Tettelin H."/>
            <person name="Glass J.I."/>
            <person name="Rusch D."/>
            <person name="Podicherti R."/>
            <person name="Tsui H.-C.T."/>
            <person name="Winkler M.E."/>
        </authorList>
    </citation>
    <scope>NUCLEOTIDE SEQUENCE</scope>
</reference>
<dbReference type="AlphaFoldDB" id="A0A381PN48"/>
<proteinExistence type="inferred from homology"/>
<evidence type="ECO:0000313" key="6">
    <source>
        <dbReference type="EMBL" id="SUZ67898.1"/>
    </source>
</evidence>
<dbReference type="EMBL" id="UINC01001025">
    <property type="protein sequence ID" value="SUZ67898.1"/>
    <property type="molecule type" value="Genomic_DNA"/>
</dbReference>
<protein>
    <recommendedName>
        <fullName evidence="5">Peptidase S49 domain-containing protein</fullName>
    </recommendedName>
</protein>
<keyword evidence="3" id="KW-0378">Hydrolase</keyword>
<dbReference type="InterPro" id="IPR029045">
    <property type="entry name" value="ClpP/crotonase-like_dom_sf"/>
</dbReference>
<dbReference type="SUPFAM" id="SSF52096">
    <property type="entry name" value="ClpP/crotonase"/>
    <property type="match status" value="1"/>
</dbReference>
<dbReference type="CDD" id="cd07023">
    <property type="entry name" value="S49_Sppa_N_C"/>
    <property type="match status" value="1"/>
</dbReference>
<dbReference type="GO" id="GO:0006508">
    <property type="term" value="P:proteolysis"/>
    <property type="evidence" value="ECO:0007669"/>
    <property type="project" value="UniProtKB-KW"/>
</dbReference>
<dbReference type="Pfam" id="PF01343">
    <property type="entry name" value="Peptidase_S49"/>
    <property type="match status" value="1"/>
</dbReference>
<accession>A0A381PN48</accession>
<keyword evidence="2" id="KW-0645">Protease</keyword>
<evidence type="ECO:0000256" key="3">
    <source>
        <dbReference type="ARBA" id="ARBA00022801"/>
    </source>
</evidence>
<sequence>MGSFFALVVAFQLGIWSTDLSVGGSGKKVGIVNVVGPILSSEPTVKQLEKFRERGDVSAIVVRIDSPGGLVAPTQEIYEKIKAVRMEKPVVSSLGTVAASGGYYIALGGDTLMANPGTIIGSIGVVMEFPVMTELLEKVGIDFETVKSGELKDVGSYSRKVTETDRVHLNEMVTDMYDQFVSAVAIGRDMTIDDVLPLADGRVFTGLKSKEFGLIDTIGTYEDAIYLAGSMGDISGRPKTVQAQKKRPSLLDWISGNLGQTVSNWFDELPAYRWRME</sequence>
<dbReference type="PANTHER" id="PTHR42987:SF7">
    <property type="entry name" value="SIGNAL PEPTIDE PEPTIDASE SPPA-RELATED"/>
    <property type="match status" value="1"/>
</dbReference>
<evidence type="ECO:0000256" key="1">
    <source>
        <dbReference type="ARBA" id="ARBA00008683"/>
    </source>
</evidence>
<evidence type="ECO:0000259" key="5">
    <source>
        <dbReference type="Pfam" id="PF01343"/>
    </source>
</evidence>
<dbReference type="Gene3D" id="3.90.226.10">
    <property type="entry name" value="2-enoyl-CoA Hydratase, Chain A, domain 1"/>
    <property type="match status" value="1"/>
</dbReference>
<feature type="domain" description="Peptidase S49" evidence="5">
    <location>
        <begin position="84"/>
        <end position="226"/>
    </location>
</feature>